<keyword evidence="2" id="KW-1003">Cell membrane</keyword>
<feature type="transmembrane region" description="Helical" evidence="6">
    <location>
        <begin position="563"/>
        <end position="580"/>
    </location>
</feature>
<dbReference type="Pfam" id="PF00482">
    <property type="entry name" value="T2SSF"/>
    <property type="match status" value="2"/>
</dbReference>
<accession>A0A497EZ58</accession>
<feature type="transmembrane region" description="Helical" evidence="6">
    <location>
        <begin position="52"/>
        <end position="74"/>
    </location>
</feature>
<evidence type="ECO:0000256" key="4">
    <source>
        <dbReference type="ARBA" id="ARBA00022989"/>
    </source>
</evidence>
<evidence type="ECO:0000256" key="1">
    <source>
        <dbReference type="ARBA" id="ARBA00004651"/>
    </source>
</evidence>
<keyword evidence="5 6" id="KW-0472">Membrane</keyword>
<dbReference type="InterPro" id="IPR056569">
    <property type="entry name" value="ArlJ-like"/>
</dbReference>
<proteinExistence type="predicted"/>
<comment type="subcellular location">
    <subcellularLocation>
        <location evidence="1">Cell membrane</location>
        <topology evidence="1">Multi-pass membrane protein</topology>
    </subcellularLocation>
</comment>
<dbReference type="PANTHER" id="PTHR35402">
    <property type="entry name" value="INTEGRAL MEMBRANE PROTEIN-RELATED"/>
    <property type="match status" value="1"/>
</dbReference>
<dbReference type="GO" id="GO:0005886">
    <property type="term" value="C:plasma membrane"/>
    <property type="evidence" value="ECO:0007669"/>
    <property type="project" value="UniProtKB-SubCell"/>
</dbReference>
<feature type="domain" description="Type II secretion system protein GspF" evidence="7">
    <location>
        <begin position="126"/>
        <end position="250"/>
    </location>
</feature>
<sequence length="607" mass="67498">MLEAIGGALLFKLFSSYKLFSWVLRLKFMSALADKLDYFLLRARCPIPGDLYLCRALTSSLLVTLSTALALSVARFLCDFLVSLNVFFVLIPLIAFAASMLSYIFYPYYLMISRRSRIDGSLYHACAFLYAMTKSGLEPIEALKALYERRDVYGAVAEELGIAVRRCEALGESLYSALQYVSSTTSSKKLRDFLDSLVTTAKESATLSTLFKGKFYELFDEYQKSLETISSNLNLLGEIVVVLLALAPSIILATLFTIGFLNPEVLSWGNVYVSLLMPILTFSVIAYVKAVCPTERTTKATKAVYYLPMLQAIPLREERGLLKEVNKVDKSMSFSNALRNPLLLFFVYPWFVLLSGHAMLLTLLFLLRLLVGMSIEAIAVYGLIGSCAIFSIWHEVRLRYVLAVERRLPDFLKNLAEAVDKEGSLVKAIERVLSSRLGVLRREFSIVQAHSFGVSLRRSLQVVEHRTASTALQRVVSLLVKASESAKNLKDILLMAAADAEAHNKVRRIRFLSLLGYMAATYVCFIVYLFVYKTISQALSSAFTQYPAYQVTALTLFSSTGQYLSYALAVSLGIMVGILLEGSMLSGLKHSIVMLAAALLFLGGFSL</sequence>
<gene>
    <name evidence="8" type="ORF">DRJ31_02775</name>
    <name evidence="9" type="ORF">DRJ33_03100</name>
</gene>
<feature type="transmembrane region" description="Helical" evidence="6">
    <location>
        <begin position="587"/>
        <end position="605"/>
    </location>
</feature>
<feature type="transmembrane region" description="Helical" evidence="6">
    <location>
        <begin position="80"/>
        <end position="106"/>
    </location>
</feature>
<evidence type="ECO:0000313" key="8">
    <source>
        <dbReference type="EMBL" id="RLE50011.1"/>
    </source>
</evidence>
<dbReference type="AlphaFoldDB" id="A0A497EZ58"/>
<dbReference type="PANTHER" id="PTHR35402:SF1">
    <property type="entry name" value="TYPE II SECRETION SYSTEM PROTEIN GSPF DOMAIN-CONTAINING PROTEIN"/>
    <property type="match status" value="1"/>
</dbReference>
<evidence type="ECO:0000256" key="2">
    <source>
        <dbReference type="ARBA" id="ARBA00022475"/>
    </source>
</evidence>
<organism evidence="9 10">
    <name type="scientific">Thermoproteota archaeon</name>
    <dbReference type="NCBI Taxonomy" id="2056631"/>
    <lineage>
        <taxon>Archaea</taxon>
        <taxon>Thermoproteota</taxon>
    </lineage>
</organism>
<reference evidence="10 11" key="1">
    <citation type="submission" date="2018-06" db="EMBL/GenBank/DDBJ databases">
        <title>Extensive metabolic versatility and redundancy in microbially diverse, dynamic hydrothermal sediments.</title>
        <authorList>
            <person name="Dombrowski N."/>
            <person name="Teske A."/>
            <person name="Baker B.J."/>
        </authorList>
    </citation>
    <scope>NUCLEOTIDE SEQUENCE [LARGE SCALE GENOMIC DNA]</scope>
    <source>
        <strain evidence="9">B34_G17</strain>
        <strain evidence="8">B66_G16</strain>
    </source>
</reference>
<feature type="transmembrane region" description="Helical" evidence="6">
    <location>
        <begin position="271"/>
        <end position="292"/>
    </location>
</feature>
<keyword evidence="4 6" id="KW-1133">Transmembrane helix</keyword>
<evidence type="ECO:0000313" key="11">
    <source>
        <dbReference type="Proteomes" id="UP000278475"/>
    </source>
</evidence>
<protein>
    <recommendedName>
        <fullName evidence="7">Type II secretion system protein GspF domain-containing protein</fullName>
    </recommendedName>
</protein>
<evidence type="ECO:0000259" key="7">
    <source>
        <dbReference type="Pfam" id="PF00482"/>
    </source>
</evidence>
<evidence type="ECO:0000313" key="10">
    <source>
        <dbReference type="Proteomes" id="UP000272051"/>
    </source>
</evidence>
<evidence type="ECO:0000256" key="3">
    <source>
        <dbReference type="ARBA" id="ARBA00022692"/>
    </source>
</evidence>
<feature type="transmembrane region" description="Helical" evidence="6">
    <location>
        <begin position="342"/>
        <end position="367"/>
    </location>
</feature>
<dbReference type="EMBL" id="QMQV01000015">
    <property type="protein sequence ID" value="RLE50011.1"/>
    <property type="molecule type" value="Genomic_DNA"/>
</dbReference>
<feature type="transmembrane region" description="Helical" evidence="6">
    <location>
        <begin position="511"/>
        <end position="531"/>
    </location>
</feature>
<dbReference type="Proteomes" id="UP000278475">
    <property type="component" value="Unassembled WGS sequence"/>
</dbReference>
<comment type="caution">
    <text evidence="9">The sequence shown here is derived from an EMBL/GenBank/DDBJ whole genome shotgun (WGS) entry which is preliminary data.</text>
</comment>
<name>A0A497EZ58_9CREN</name>
<dbReference type="InterPro" id="IPR018076">
    <property type="entry name" value="T2SS_GspF_dom"/>
</dbReference>
<feature type="transmembrane region" description="Helical" evidence="6">
    <location>
        <begin position="373"/>
        <end position="393"/>
    </location>
</feature>
<evidence type="ECO:0000256" key="6">
    <source>
        <dbReference type="SAM" id="Phobius"/>
    </source>
</evidence>
<dbReference type="EMBL" id="QMQX01000041">
    <property type="protein sequence ID" value="RLE52673.1"/>
    <property type="molecule type" value="Genomic_DNA"/>
</dbReference>
<keyword evidence="3 6" id="KW-0812">Transmembrane</keyword>
<feature type="domain" description="Type II secretion system protein GspF" evidence="7">
    <location>
        <begin position="411"/>
        <end position="531"/>
    </location>
</feature>
<feature type="transmembrane region" description="Helical" evidence="6">
    <location>
        <begin position="233"/>
        <end position="259"/>
    </location>
</feature>
<evidence type="ECO:0000256" key="5">
    <source>
        <dbReference type="ARBA" id="ARBA00023136"/>
    </source>
</evidence>
<evidence type="ECO:0000313" key="9">
    <source>
        <dbReference type="EMBL" id="RLE52673.1"/>
    </source>
</evidence>
<dbReference type="Proteomes" id="UP000272051">
    <property type="component" value="Unassembled WGS sequence"/>
</dbReference>